<keyword evidence="3" id="KW-1185">Reference proteome</keyword>
<evidence type="ECO:0000313" key="3">
    <source>
        <dbReference type="Proteomes" id="UP000024284"/>
    </source>
</evidence>
<evidence type="ECO:0000313" key="2">
    <source>
        <dbReference type="EMBL" id="KFG89983.1"/>
    </source>
</evidence>
<protein>
    <submittedName>
        <fullName evidence="2">Uncharacterized protein</fullName>
    </submittedName>
</protein>
<dbReference type="AlphaFoldDB" id="A0A086P9B5"/>
<sequence length="61" mass="6657">MLSGIQVGANLAEQIRIDNLPLAILPLVFARESSVSSSNHREHSHPTVSMHPSAFGWHVGR</sequence>
<comment type="caution">
    <text evidence="2">The sequence shown here is derived from an EMBL/GenBank/DDBJ whole genome shotgun (WGS) entry which is preliminary data.</text>
</comment>
<dbReference type="Proteomes" id="UP000024284">
    <property type="component" value="Unassembled WGS sequence"/>
</dbReference>
<accession>A0A086P9B5</accession>
<feature type="region of interest" description="Disordered" evidence="1">
    <location>
        <begin position="38"/>
        <end position="61"/>
    </location>
</feature>
<proteinExistence type="predicted"/>
<organism evidence="2 3">
    <name type="scientific">Sphingobium herbicidovorans (strain ATCC 700291 / DSM 11019 / CCUG 56400 / KCTC 2939 / LMG 18315 / NBRC 16415 / MH)</name>
    <name type="common">Sphingomonas herbicidovorans</name>
    <dbReference type="NCBI Taxonomy" id="1219045"/>
    <lineage>
        <taxon>Bacteria</taxon>
        <taxon>Pseudomonadati</taxon>
        <taxon>Pseudomonadota</taxon>
        <taxon>Alphaproteobacteria</taxon>
        <taxon>Sphingomonadales</taxon>
        <taxon>Sphingomonadaceae</taxon>
        <taxon>Sphingobium</taxon>
    </lineage>
</organism>
<name>A0A086P9B5_SPHHM</name>
<dbReference type="EMBL" id="JFZA02000018">
    <property type="protein sequence ID" value="KFG89983.1"/>
    <property type="molecule type" value="Genomic_DNA"/>
</dbReference>
<reference evidence="2" key="1">
    <citation type="submission" date="2014-08" db="EMBL/GenBank/DDBJ databases">
        <title>Draft genome sequences of Sphingobium herbicidovorans.</title>
        <authorList>
            <person name="Gan H.M."/>
            <person name="Gan H.Y."/>
            <person name="Savka M.A."/>
        </authorList>
    </citation>
    <scope>NUCLEOTIDE SEQUENCE [LARGE SCALE GENOMIC DNA]</scope>
    <source>
        <strain evidence="2">NBRC 16415</strain>
    </source>
</reference>
<evidence type="ECO:0000256" key="1">
    <source>
        <dbReference type="SAM" id="MobiDB-lite"/>
    </source>
</evidence>
<gene>
    <name evidence="2" type="ORF">BV98_002279</name>
</gene>